<dbReference type="NCBIfam" id="NF009831">
    <property type="entry name" value="PRK13305.1"/>
    <property type="match status" value="1"/>
</dbReference>
<feature type="domain" description="Orotidine 5'-phosphate decarboxylase" evidence="7">
    <location>
        <begin position="6"/>
        <end position="208"/>
    </location>
</feature>
<evidence type="ECO:0000256" key="3">
    <source>
        <dbReference type="ARBA" id="ARBA00050573"/>
    </source>
</evidence>
<dbReference type="FunFam" id="3.20.20.70:FF:000022">
    <property type="entry name" value="3-keto-L-gulonate-6-phosphate decarboxylase UlaD"/>
    <property type="match status" value="1"/>
</dbReference>
<protein>
    <recommendedName>
        <fullName evidence="6">3-dehydro-L-gulonate-6-phosphate decarboxylase</fullName>
        <ecNumber evidence="5">4.1.1.85</ecNumber>
    </recommendedName>
    <alternativeName>
        <fullName evidence="6">3-dehydro-L-gulonate-6-phosphate decarboxylase</fullName>
    </alternativeName>
</protein>
<sequence length="218" mass="23591">MTIKPRLQLALDHTRLDAALQTVDRLHPYVDIIEAGTILCISAGIQAVSTLRERCPQHTLVADLKVADAGATLAEQAFSQGANWMTVICAAPLATMASALEVAGRYRGEIQIELFGRWTLEDAKAWRDLGIKQAIYHRGRDAQASGQTWGQQDLDTMKALSDLGIELSVTGGIVPADLPLFKDIAVTAFIAGRALADAADPVLAARQFRTAIDDIWRS</sequence>
<dbReference type="Proteomes" id="UP000503464">
    <property type="component" value="Chromosome"/>
</dbReference>
<dbReference type="GO" id="GO:0006207">
    <property type="term" value="P:'de novo' pyrimidine nucleobase biosynthetic process"/>
    <property type="evidence" value="ECO:0007669"/>
    <property type="project" value="InterPro"/>
</dbReference>
<dbReference type="CDD" id="cd04726">
    <property type="entry name" value="KGPDC_HPS"/>
    <property type="match status" value="1"/>
</dbReference>
<dbReference type="EMBL" id="CP054160">
    <property type="protein sequence ID" value="QKJ59080.2"/>
    <property type="molecule type" value="Genomic_DNA"/>
</dbReference>
<keyword evidence="1" id="KW-0456">Lyase</keyword>
<name>A0AAE7JTU9_SERFO</name>
<evidence type="ECO:0000256" key="4">
    <source>
        <dbReference type="ARBA" id="ARBA00061676"/>
    </source>
</evidence>
<dbReference type="SUPFAM" id="SSF51366">
    <property type="entry name" value="Ribulose-phoshate binding barrel"/>
    <property type="match status" value="1"/>
</dbReference>
<accession>A0AAE7JTU9</accession>
<dbReference type="Pfam" id="PF00215">
    <property type="entry name" value="OMPdecase"/>
    <property type="match status" value="1"/>
</dbReference>
<dbReference type="Gene3D" id="3.20.20.70">
    <property type="entry name" value="Aldolase class I"/>
    <property type="match status" value="1"/>
</dbReference>
<comment type="similarity">
    <text evidence="4">Belongs to the HPS/KGPDC family. KGPDC subfamily.</text>
</comment>
<keyword evidence="2" id="KW-0119">Carbohydrate metabolism</keyword>
<dbReference type="RefSeq" id="WP_221035144.1">
    <property type="nucleotide sequence ID" value="NZ_CP054160.3"/>
</dbReference>
<dbReference type="InterPro" id="IPR011060">
    <property type="entry name" value="RibuloseP-bd_barrel"/>
</dbReference>
<organism evidence="8 9">
    <name type="scientific">Serratia fonticola</name>
    <dbReference type="NCBI Taxonomy" id="47917"/>
    <lineage>
        <taxon>Bacteria</taxon>
        <taxon>Pseudomonadati</taxon>
        <taxon>Pseudomonadota</taxon>
        <taxon>Gammaproteobacteria</taxon>
        <taxon>Enterobacterales</taxon>
        <taxon>Yersiniaceae</taxon>
        <taxon>Serratia</taxon>
    </lineage>
</organism>
<dbReference type="GO" id="GO:0004590">
    <property type="term" value="F:orotidine-5'-phosphate decarboxylase activity"/>
    <property type="evidence" value="ECO:0007669"/>
    <property type="project" value="InterPro"/>
</dbReference>
<dbReference type="PANTHER" id="PTHR35039">
    <property type="entry name" value="3-KETO-L-GULONATE-6-PHOSPHATE DECARBOXYLASE SGBH-RELATED"/>
    <property type="match status" value="1"/>
</dbReference>
<dbReference type="NCBIfam" id="NF009832">
    <property type="entry name" value="PRK13306.1"/>
    <property type="match status" value="1"/>
</dbReference>
<comment type="catalytic activity">
    <reaction evidence="3">
        <text>3-dehydro-L-gulonate 6-phosphate + H(+) = L-xylulose 5-phosphate + CO2</text>
        <dbReference type="Rhea" id="RHEA:14353"/>
        <dbReference type="ChEBI" id="CHEBI:15378"/>
        <dbReference type="ChEBI" id="CHEBI:16526"/>
        <dbReference type="ChEBI" id="CHEBI:57829"/>
        <dbReference type="ChEBI" id="CHEBI:58774"/>
        <dbReference type="EC" id="4.1.1.85"/>
    </reaction>
    <physiologicalReaction direction="left-to-right" evidence="3">
        <dbReference type="Rhea" id="RHEA:14354"/>
    </physiologicalReaction>
</comment>
<proteinExistence type="inferred from homology"/>
<evidence type="ECO:0000313" key="8">
    <source>
        <dbReference type="EMBL" id="QKJ59080.2"/>
    </source>
</evidence>
<dbReference type="GO" id="GO:0033982">
    <property type="term" value="F:3-dehydro-L-gulonate-6-phosphate decarboxylase activity"/>
    <property type="evidence" value="ECO:0007669"/>
    <property type="project" value="UniProtKB-EC"/>
</dbReference>
<evidence type="ECO:0000256" key="1">
    <source>
        <dbReference type="ARBA" id="ARBA00023239"/>
    </source>
</evidence>
<dbReference type="PANTHER" id="PTHR35039:SF3">
    <property type="entry name" value="3-KETO-L-GULONATE-6-PHOSPHATE DECARBOXYLASE SGBH-RELATED"/>
    <property type="match status" value="1"/>
</dbReference>
<evidence type="ECO:0000313" key="9">
    <source>
        <dbReference type="Proteomes" id="UP000503464"/>
    </source>
</evidence>
<dbReference type="GO" id="GO:0019854">
    <property type="term" value="P:L-ascorbic acid catabolic process"/>
    <property type="evidence" value="ECO:0007669"/>
    <property type="project" value="TreeGrafter"/>
</dbReference>
<gene>
    <name evidence="8" type="primary">ulaD</name>
    <name evidence="8" type="ORF">G9399_12845</name>
</gene>
<evidence type="ECO:0000256" key="2">
    <source>
        <dbReference type="ARBA" id="ARBA00023277"/>
    </source>
</evidence>
<dbReference type="InterPro" id="IPR001754">
    <property type="entry name" value="OMPdeCOase_dom"/>
</dbReference>
<evidence type="ECO:0000259" key="7">
    <source>
        <dbReference type="SMART" id="SM00934"/>
    </source>
</evidence>
<dbReference type="InterPro" id="IPR013785">
    <property type="entry name" value="Aldolase_TIM"/>
</dbReference>
<dbReference type="AlphaFoldDB" id="A0AAE7JTU9"/>
<dbReference type="InterPro" id="IPR041710">
    <property type="entry name" value="HPS/KGPDC"/>
</dbReference>
<dbReference type="SMART" id="SM00934">
    <property type="entry name" value="OMPdecase"/>
    <property type="match status" value="1"/>
</dbReference>
<evidence type="ECO:0000256" key="5">
    <source>
        <dbReference type="ARBA" id="ARBA00066421"/>
    </source>
</evidence>
<reference evidence="9" key="1">
    <citation type="submission" date="2020-03" db="EMBL/GenBank/DDBJ databases">
        <title>Genome sequences of seven Enterobacteriaceae strains isolated from Canadian wastewater treatment facilities.</title>
        <authorList>
            <person name="Huang H."/>
            <person name="Chmara J.T."/>
            <person name="Duceppe M.-O."/>
        </authorList>
    </citation>
    <scope>NUCLEOTIDE SEQUENCE [LARGE SCALE GENOMIC DNA]</scope>
    <source>
        <strain evidence="9">Biosolid 3</strain>
    </source>
</reference>
<dbReference type="EC" id="4.1.1.85" evidence="5"/>
<evidence type="ECO:0000256" key="6">
    <source>
        <dbReference type="ARBA" id="ARBA00080293"/>
    </source>
</evidence>